<gene>
    <name evidence="2" type="ORF">M569_16689</name>
</gene>
<name>S8DFG0_9LAMI</name>
<feature type="non-terminal residue" evidence="2">
    <location>
        <position position="1"/>
    </location>
</feature>
<dbReference type="AlphaFoldDB" id="S8DFG0"/>
<dbReference type="OrthoDB" id="6019893at2759"/>
<dbReference type="SMART" id="SM00799">
    <property type="entry name" value="DENN"/>
    <property type="match status" value="1"/>
</dbReference>
<evidence type="ECO:0000259" key="1">
    <source>
        <dbReference type="PROSITE" id="PS50211"/>
    </source>
</evidence>
<organism evidence="2 3">
    <name type="scientific">Genlisea aurea</name>
    <dbReference type="NCBI Taxonomy" id="192259"/>
    <lineage>
        <taxon>Eukaryota</taxon>
        <taxon>Viridiplantae</taxon>
        <taxon>Streptophyta</taxon>
        <taxon>Embryophyta</taxon>
        <taxon>Tracheophyta</taxon>
        <taxon>Spermatophyta</taxon>
        <taxon>Magnoliopsida</taxon>
        <taxon>eudicotyledons</taxon>
        <taxon>Gunneridae</taxon>
        <taxon>Pentapetalae</taxon>
        <taxon>asterids</taxon>
        <taxon>lamiids</taxon>
        <taxon>Lamiales</taxon>
        <taxon>Lentibulariaceae</taxon>
        <taxon>Genlisea</taxon>
    </lineage>
</organism>
<dbReference type="Gene3D" id="3.40.50.11500">
    <property type="match status" value="1"/>
</dbReference>
<keyword evidence="3" id="KW-1185">Reference proteome</keyword>
<dbReference type="PANTHER" id="PTHR15288">
    <property type="entry name" value="DENN DOMAIN-CONTAINING PROTEIN 2"/>
    <property type="match status" value="1"/>
</dbReference>
<dbReference type="InterPro" id="IPR037516">
    <property type="entry name" value="Tripartite_DENN"/>
</dbReference>
<feature type="domain" description="UDENN" evidence="1">
    <location>
        <begin position="1"/>
        <end position="178"/>
    </location>
</feature>
<dbReference type="Pfam" id="PF02141">
    <property type="entry name" value="DENN"/>
    <property type="match status" value="1"/>
</dbReference>
<dbReference type="InterPro" id="IPR001194">
    <property type="entry name" value="cDENN_dom"/>
</dbReference>
<comment type="caution">
    <text evidence="2">The sequence shown here is derived from an EMBL/GenBank/DDBJ whole genome shotgun (WGS) entry which is preliminary data.</text>
</comment>
<evidence type="ECO:0000313" key="2">
    <source>
        <dbReference type="EMBL" id="EPS58127.1"/>
    </source>
</evidence>
<dbReference type="PROSITE" id="PS50211">
    <property type="entry name" value="DENN"/>
    <property type="match status" value="1"/>
</dbReference>
<evidence type="ECO:0000313" key="3">
    <source>
        <dbReference type="Proteomes" id="UP000015453"/>
    </source>
</evidence>
<reference evidence="2 3" key="1">
    <citation type="journal article" date="2013" name="BMC Genomics">
        <title>The miniature genome of a carnivorous plant Genlisea aurea contains a low number of genes and short non-coding sequences.</title>
        <authorList>
            <person name="Leushkin E.V."/>
            <person name="Sutormin R.A."/>
            <person name="Nabieva E.R."/>
            <person name="Penin A.A."/>
            <person name="Kondrashov A.S."/>
            <person name="Logacheva M.D."/>
        </authorList>
    </citation>
    <scope>NUCLEOTIDE SEQUENCE [LARGE SCALE GENOMIC DNA]</scope>
</reference>
<sequence length="178" mass="19951">FTNHYLDIQIDKILEWAIQTKNELVQIICQYNQLSLPARGNSVLFQPLEHLPATEYRRPPVSALGLSDDYLDPGLCSQSDDTSQFRIKLANAEEAHSLSRWSTATICRTLSLETILSLLTGVLLEKQVAVVCPNLGVLSAVVLSTIPMIRPFEWQSLFLPILPEMMLDFVDAPVPFIV</sequence>
<protein>
    <recommendedName>
        <fullName evidence="1">UDENN domain-containing protein</fullName>
    </recommendedName>
</protein>
<dbReference type="PANTHER" id="PTHR15288:SF0">
    <property type="entry name" value="UDENN DOMAIN-CONTAINING PROTEIN"/>
    <property type="match status" value="1"/>
</dbReference>
<dbReference type="InterPro" id="IPR051942">
    <property type="entry name" value="DENN_domain_containing_2"/>
</dbReference>
<dbReference type="EMBL" id="AUSU01009515">
    <property type="protein sequence ID" value="EPS58127.1"/>
    <property type="molecule type" value="Genomic_DNA"/>
</dbReference>
<accession>S8DFG0</accession>
<dbReference type="InterPro" id="IPR043153">
    <property type="entry name" value="DENN_C"/>
</dbReference>
<proteinExistence type="predicted"/>
<feature type="non-terminal residue" evidence="2">
    <location>
        <position position="178"/>
    </location>
</feature>
<dbReference type="Proteomes" id="UP000015453">
    <property type="component" value="Unassembled WGS sequence"/>
</dbReference>